<dbReference type="Proteomes" id="UP000035050">
    <property type="component" value="Plasmid pPO70-1"/>
</dbReference>
<keyword evidence="2" id="KW-0614">Plasmid</keyword>
<dbReference type="AlphaFoldDB" id="A0A0G3IIE4"/>
<proteinExistence type="predicted"/>
<dbReference type="EMBL" id="CP011518">
    <property type="protein sequence ID" value="AKK24880.1"/>
    <property type="molecule type" value="Genomic_DNA"/>
</dbReference>
<geneLocation type="plasmid" evidence="2 3">
    <name>pPO70-1</name>
</geneLocation>
<sequence>MTADGTESTRAHADQDAGVDAPGRRRPADAPRSVTASPPFARAVDAVRQATIAPARAAARDGPPPVGRAGPADRHGAPV</sequence>
<keyword evidence="3" id="KW-1185">Reference proteome</keyword>
<evidence type="ECO:0000256" key="1">
    <source>
        <dbReference type="SAM" id="MobiDB-lite"/>
    </source>
</evidence>
<name>A0A0G3IIE4_9BURK</name>
<protein>
    <submittedName>
        <fullName evidence="2">Uncharacterized protein</fullName>
    </submittedName>
</protein>
<evidence type="ECO:0000313" key="3">
    <source>
        <dbReference type="Proteomes" id="UP000035050"/>
    </source>
</evidence>
<accession>A0A0G3IIE4</accession>
<feature type="region of interest" description="Disordered" evidence="1">
    <location>
        <begin position="1"/>
        <end position="79"/>
    </location>
</feature>
<dbReference type="KEGG" id="pox:MB84_29385"/>
<gene>
    <name evidence="2" type="ORF">MB84_29385</name>
</gene>
<organism evidence="2 3">
    <name type="scientific">Pandoraea oxalativorans</name>
    <dbReference type="NCBI Taxonomy" id="573737"/>
    <lineage>
        <taxon>Bacteria</taxon>
        <taxon>Pseudomonadati</taxon>
        <taxon>Pseudomonadota</taxon>
        <taxon>Betaproteobacteria</taxon>
        <taxon>Burkholderiales</taxon>
        <taxon>Burkholderiaceae</taxon>
        <taxon>Pandoraea</taxon>
    </lineage>
</organism>
<dbReference type="PATRIC" id="fig|573737.6.peg.5877"/>
<reference evidence="2" key="1">
    <citation type="submission" date="2016-06" db="EMBL/GenBank/DDBJ databases">
        <title>Pandoraea oxalativorans DSM 23570 Genome Sequencing.</title>
        <authorList>
            <person name="Ee R."/>
            <person name="Lim Y.-L."/>
            <person name="Yong D."/>
            <person name="Yin W.-F."/>
            <person name="Chan K.-G."/>
        </authorList>
    </citation>
    <scope>NUCLEOTIDE SEQUENCE</scope>
    <source>
        <strain evidence="2">DSM 23570</strain>
        <plasmid evidence="2">pPO70-1</plasmid>
    </source>
</reference>
<evidence type="ECO:0000313" key="2">
    <source>
        <dbReference type="EMBL" id="AKK24880.1"/>
    </source>
</evidence>
<feature type="compositionally biased region" description="Low complexity" evidence="1">
    <location>
        <begin position="46"/>
        <end position="61"/>
    </location>
</feature>